<reference evidence="1" key="1">
    <citation type="submission" date="2022-03" db="EMBL/GenBank/DDBJ databases">
        <title>Fererhizobium litorale gen. nov., sp. nov., isolated from sandy sediments of the Sea of Japan seashore.</title>
        <authorList>
            <person name="Romanenko L."/>
            <person name="Kurilenko V."/>
            <person name="Otstavnykh N."/>
            <person name="Svetashev V."/>
            <person name="Tekutyeva L."/>
            <person name="Isaeva M."/>
            <person name="Mikhailov V."/>
        </authorList>
    </citation>
    <scope>NUCLEOTIDE SEQUENCE</scope>
    <source>
        <strain evidence="1">KMM 9576</strain>
    </source>
</reference>
<dbReference type="PIRSF" id="PIRSF010244">
    <property type="entry name" value="UCP010244_imp"/>
    <property type="match status" value="1"/>
</dbReference>
<keyword evidence="2" id="KW-1185">Reference proteome</keyword>
<name>A0AAE3QDA0_9HYPH</name>
<gene>
    <name evidence="1" type="ORF">MRS75_04920</name>
</gene>
<dbReference type="EMBL" id="JALDYZ010000002">
    <property type="protein sequence ID" value="MDI7921425.1"/>
    <property type="molecule type" value="Genomic_DNA"/>
</dbReference>
<accession>A0AAE3QDA0</accession>
<comment type="caution">
    <text evidence="1">The sequence shown here is derived from an EMBL/GenBank/DDBJ whole genome shotgun (WGS) entry which is preliminary data.</text>
</comment>
<dbReference type="InterPro" id="IPR014456">
    <property type="entry name" value="UCP010244_IM"/>
</dbReference>
<dbReference type="AlphaFoldDB" id="A0AAE3QDA0"/>
<proteinExistence type="predicted"/>
<dbReference type="Proteomes" id="UP001161580">
    <property type="component" value="Unassembled WGS sequence"/>
</dbReference>
<evidence type="ECO:0000313" key="2">
    <source>
        <dbReference type="Proteomes" id="UP001161580"/>
    </source>
</evidence>
<protein>
    <submittedName>
        <fullName evidence="1">DUF1254 domain-containing protein</fullName>
    </submittedName>
</protein>
<sequence>MLRLAFMIATGLVGAALLHLVIVLALPYFTGRDAYTRILSYDDVNRFFMLSSTPDASGLANDDPYVKNAVCAFSLEQAPVRLQAEGPVPFWSLSIYDTASNEVFSMNDRTSVDGTVDVVLATPIQMTALRKALPEALGQSILVEVPQTEEGYTVLRTLAPQRSLEEAAQTFLTTASCQPLTAGEAARSD</sequence>
<dbReference type="RefSeq" id="WP_311785598.1">
    <property type="nucleotide sequence ID" value="NZ_JALDYY010000002.1"/>
</dbReference>
<organism evidence="1 2">
    <name type="scientific">Ferirhizobium litorale</name>
    <dbReference type="NCBI Taxonomy" id="2927786"/>
    <lineage>
        <taxon>Bacteria</taxon>
        <taxon>Pseudomonadati</taxon>
        <taxon>Pseudomonadota</taxon>
        <taxon>Alphaproteobacteria</taxon>
        <taxon>Hyphomicrobiales</taxon>
        <taxon>Rhizobiaceae</taxon>
        <taxon>Ferirhizobium</taxon>
    </lineage>
</organism>
<evidence type="ECO:0000313" key="1">
    <source>
        <dbReference type="EMBL" id="MDI7921425.1"/>
    </source>
</evidence>